<organism evidence="1 2">
    <name type="scientific">Rhodohalobacter barkolensis</name>
    <dbReference type="NCBI Taxonomy" id="2053187"/>
    <lineage>
        <taxon>Bacteria</taxon>
        <taxon>Pseudomonadati</taxon>
        <taxon>Balneolota</taxon>
        <taxon>Balneolia</taxon>
        <taxon>Balneolales</taxon>
        <taxon>Balneolaceae</taxon>
        <taxon>Rhodohalobacter</taxon>
    </lineage>
</organism>
<name>A0A2N0VF91_9BACT</name>
<dbReference type="RefSeq" id="WP_101074096.1">
    <property type="nucleotide sequence ID" value="NZ_PISP01000005.1"/>
</dbReference>
<dbReference type="EMBL" id="PISP01000005">
    <property type="protein sequence ID" value="PKD42845.1"/>
    <property type="molecule type" value="Genomic_DNA"/>
</dbReference>
<dbReference type="Proteomes" id="UP000233398">
    <property type="component" value="Unassembled WGS sequence"/>
</dbReference>
<dbReference type="AlphaFoldDB" id="A0A2N0VF91"/>
<proteinExistence type="predicted"/>
<protein>
    <submittedName>
        <fullName evidence="1">Uncharacterized protein</fullName>
    </submittedName>
</protein>
<comment type="caution">
    <text evidence="1">The sequence shown here is derived from an EMBL/GenBank/DDBJ whole genome shotgun (WGS) entry which is preliminary data.</text>
</comment>
<evidence type="ECO:0000313" key="1">
    <source>
        <dbReference type="EMBL" id="PKD42845.1"/>
    </source>
</evidence>
<dbReference type="OrthoDB" id="5422155at2"/>
<keyword evidence="2" id="KW-1185">Reference proteome</keyword>
<gene>
    <name evidence="1" type="ORF">CWD77_13420</name>
</gene>
<sequence>MDLPQLKKEMANLLDGLPDDADWNDVMYSIYVRQSIEDGLEDSMKGNVVDHSVIKEKFLEKK</sequence>
<reference evidence="1 2" key="1">
    <citation type="submission" date="2017-11" db="EMBL/GenBank/DDBJ databases">
        <title>Rhodohalobacter 15182 sp. nov., isolated from a salt lake.</title>
        <authorList>
            <person name="Han S."/>
        </authorList>
    </citation>
    <scope>NUCLEOTIDE SEQUENCE [LARGE SCALE GENOMIC DNA]</scope>
    <source>
        <strain evidence="1 2">15182</strain>
    </source>
</reference>
<evidence type="ECO:0000313" key="2">
    <source>
        <dbReference type="Proteomes" id="UP000233398"/>
    </source>
</evidence>
<accession>A0A2N0VF91</accession>